<dbReference type="AlphaFoldDB" id="A0AA39PDE3"/>
<dbReference type="Proteomes" id="UP001175228">
    <property type="component" value="Unassembled WGS sequence"/>
</dbReference>
<proteinExistence type="predicted"/>
<dbReference type="EMBL" id="JAUEPU010000069">
    <property type="protein sequence ID" value="KAK0482034.1"/>
    <property type="molecule type" value="Genomic_DNA"/>
</dbReference>
<comment type="caution">
    <text evidence="1">The sequence shown here is derived from an EMBL/GenBank/DDBJ whole genome shotgun (WGS) entry which is preliminary data.</text>
</comment>
<evidence type="ECO:0000313" key="1">
    <source>
        <dbReference type="EMBL" id="KAK0482034.1"/>
    </source>
</evidence>
<gene>
    <name evidence="1" type="ORF">EDD18DRAFT_1336720</name>
</gene>
<reference evidence="1" key="1">
    <citation type="submission" date="2023-06" db="EMBL/GenBank/DDBJ databases">
        <authorList>
            <consortium name="Lawrence Berkeley National Laboratory"/>
            <person name="Ahrendt S."/>
            <person name="Sahu N."/>
            <person name="Indic B."/>
            <person name="Wong-Bajracharya J."/>
            <person name="Merenyi Z."/>
            <person name="Ke H.-M."/>
            <person name="Monk M."/>
            <person name="Kocsube S."/>
            <person name="Drula E."/>
            <person name="Lipzen A."/>
            <person name="Balint B."/>
            <person name="Henrissat B."/>
            <person name="Andreopoulos B."/>
            <person name="Martin F.M."/>
            <person name="Harder C.B."/>
            <person name="Rigling D."/>
            <person name="Ford K.L."/>
            <person name="Foster G.D."/>
            <person name="Pangilinan J."/>
            <person name="Papanicolaou A."/>
            <person name="Barry K."/>
            <person name="LaButti K."/>
            <person name="Viragh M."/>
            <person name="Koriabine M."/>
            <person name="Yan M."/>
            <person name="Riley R."/>
            <person name="Champramary S."/>
            <person name="Plett K.L."/>
            <person name="Tsai I.J."/>
            <person name="Slot J."/>
            <person name="Sipos G."/>
            <person name="Plett J."/>
            <person name="Nagy L.G."/>
            <person name="Grigoriev I.V."/>
        </authorList>
    </citation>
    <scope>NUCLEOTIDE SEQUENCE</scope>
    <source>
        <strain evidence="1">HWK02</strain>
    </source>
</reference>
<sequence>MTRNQNGERFSLRHHTEVDNRCHLSGCGSTSRFFTLARCPTQVLVLGEGGRLNNEAGYSIYLVLLRVHIRVLARRQAVGCEILAGILQDLGRVRENLTRPGRPPPITKRTLGRSYDEGADIDYGVRSRGLFFGANARNVECIHGILQSGNLSCLLATLITSGERITRVDIQRTTVVPGCDRGLACSTAHAVTMRGTYTRCMVIGSSWRASYGTAMACTSDLYCRRDSAVRSSIGVTVGEEEELRTWYLQKLFAFMLSSR</sequence>
<name>A0AA39PDE3_9AGAR</name>
<keyword evidence="2" id="KW-1185">Reference proteome</keyword>
<accession>A0AA39PDE3</accession>
<organism evidence="1 2">
    <name type="scientific">Armillaria luteobubalina</name>
    <dbReference type="NCBI Taxonomy" id="153913"/>
    <lineage>
        <taxon>Eukaryota</taxon>
        <taxon>Fungi</taxon>
        <taxon>Dikarya</taxon>
        <taxon>Basidiomycota</taxon>
        <taxon>Agaricomycotina</taxon>
        <taxon>Agaricomycetes</taxon>
        <taxon>Agaricomycetidae</taxon>
        <taxon>Agaricales</taxon>
        <taxon>Marasmiineae</taxon>
        <taxon>Physalacriaceae</taxon>
        <taxon>Armillaria</taxon>
    </lineage>
</organism>
<protein>
    <submittedName>
        <fullName evidence="1">Uncharacterized protein</fullName>
    </submittedName>
</protein>
<evidence type="ECO:0000313" key="2">
    <source>
        <dbReference type="Proteomes" id="UP001175228"/>
    </source>
</evidence>